<reference evidence="1" key="1">
    <citation type="journal article" date="2022" name="bioRxiv">
        <title>Sequencing and chromosome-scale assembly of the giantPleurodeles waltlgenome.</title>
        <authorList>
            <person name="Brown T."/>
            <person name="Elewa A."/>
            <person name="Iarovenko S."/>
            <person name="Subramanian E."/>
            <person name="Araus A.J."/>
            <person name="Petzold A."/>
            <person name="Susuki M."/>
            <person name="Suzuki K.-i.T."/>
            <person name="Hayashi T."/>
            <person name="Toyoda A."/>
            <person name="Oliveira C."/>
            <person name="Osipova E."/>
            <person name="Leigh N.D."/>
            <person name="Simon A."/>
            <person name="Yun M.H."/>
        </authorList>
    </citation>
    <scope>NUCLEOTIDE SEQUENCE</scope>
    <source>
        <strain evidence="1">20211129_DDA</strain>
        <tissue evidence="1">Liver</tissue>
    </source>
</reference>
<protein>
    <submittedName>
        <fullName evidence="1">Uncharacterized protein</fullName>
    </submittedName>
</protein>
<dbReference type="Proteomes" id="UP001066276">
    <property type="component" value="Chromosome 4_1"/>
</dbReference>
<sequence length="77" mass="8723">MTYITVAGSFRLYDPNATVRDYRSGGWADFVKTEGRGMQSANVKEDVCILAKDSGRRQGMRKRTQVYRVFGRQAARA</sequence>
<accession>A0AAV7TCX4</accession>
<evidence type="ECO:0000313" key="1">
    <source>
        <dbReference type="EMBL" id="KAJ1173951.1"/>
    </source>
</evidence>
<keyword evidence="2" id="KW-1185">Reference proteome</keyword>
<dbReference type="AlphaFoldDB" id="A0AAV7TCX4"/>
<organism evidence="1 2">
    <name type="scientific">Pleurodeles waltl</name>
    <name type="common">Iberian ribbed newt</name>
    <dbReference type="NCBI Taxonomy" id="8319"/>
    <lineage>
        <taxon>Eukaryota</taxon>
        <taxon>Metazoa</taxon>
        <taxon>Chordata</taxon>
        <taxon>Craniata</taxon>
        <taxon>Vertebrata</taxon>
        <taxon>Euteleostomi</taxon>
        <taxon>Amphibia</taxon>
        <taxon>Batrachia</taxon>
        <taxon>Caudata</taxon>
        <taxon>Salamandroidea</taxon>
        <taxon>Salamandridae</taxon>
        <taxon>Pleurodelinae</taxon>
        <taxon>Pleurodeles</taxon>
    </lineage>
</organism>
<proteinExistence type="predicted"/>
<dbReference type="EMBL" id="JANPWB010000007">
    <property type="protein sequence ID" value="KAJ1173951.1"/>
    <property type="molecule type" value="Genomic_DNA"/>
</dbReference>
<name>A0AAV7TCX4_PLEWA</name>
<evidence type="ECO:0000313" key="2">
    <source>
        <dbReference type="Proteomes" id="UP001066276"/>
    </source>
</evidence>
<comment type="caution">
    <text evidence="1">The sequence shown here is derived from an EMBL/GenBank/DDBJ whole genome shotgun (WGS) entry which is preliminary data.</text>
</comment>
<gene>
    <name evidence="1" type="ORF">NDU88_005775</name>
</gene>